<accession>A0A0V1JRW1</accession>
<dbReference type="EMBL" id="JYDS01000021">
    <property type="protein sequence ID" value="KRZ31841.1"/>
    <property type="molecule type" value="Genomic_DNA"/>
</dbReference>
<reference evidence="3 4" key="1">
    <citation type="submission" date="2015-01" db="EMBL/GenBank/DDBJ databases">
        <title>Evolution of Trichinella species and genotypes.</title>
        <authorList>
            <person name="Korhonen P.K."/>
            <person name="Edoardo P."/>
            <person name="Giuseppe L.R."/>
            <person name="Gasser R.B."/>
        </authorList>
    </citation>
    <scope>NUCLEOTIDE SEQUENCE [LARGE SCALE GENOMIC DNA]</scope>
    <source>
        <strain evidence="2">ISS176</strain>
        <strain evidence="1">ISS588</strain>
    </source>
</reference>
<dbReference type="Proteomes" id="UP000054805">
    <property type="component" value="Unassembled WGS sequence"/>
</dbReference>
<evidence type="ECO:0000313" key="2">
    <source>
        <dbReference type="EMBL" id="KRZ37737.1"/>
    </source>
</evidence>
<dbReference type="EMBL" id="JYDV01000054">
    <property type="protein sequence ID" value="KRZ37737.1"/>
    <property type="molecule type" value="Genomic_DNA"/>
</dbReference>
<evidence type="ECO:0000313" key="3">
    <source>
        <dbReference type="Proteomes" id="UP000054805"/>
    </source>
</evidence>
<organism evidence="2 4">
    <name type="scientific">Trichinella pseudospiralis</name>
    <name type="common">Parasitic roundworm</name>
    <dbReference type="NCBI Taxonomy" id="6337"/>
    <lineage>
        <taxon>Eukaryota</taxon>
        <taxon>Metazoa</taxon>
        <taxon>Ecdysozoa</taxon>
        <taxon>Nematoda</taxon>
        <taxon>Enoplea</taxon>
        <taxon>Dorylaimia</taxon>
        <taxon>Trichinellida</taxon>
        <taxon>Trichinellidae</taxon>
        <taxon>Trichinella</taxon>
    </lineage>
</organism>
<protein>
    <submittedName>
        <fullName evidence="2">Uncharacterized protein</fullName>
    </submittedName>
</protein>
<evidence type="ECO:0000313" key="4">
    <source>
        <dbReference type="Proteomes" id="UP000054826"/>
    </source>
</evidence>
<sequence length="101" mass="12070">MKYKKTVETFKVKLRNELKLSSGSFRLVCWFSIYPQKILANCFQRRSQVHNIMSRESYLRTEKHVSKRKRIPADLQGLVERNDFAAKSMMDEDAAMRRKRI</sequence>
<evidence type="ECO:0000313" key="1">
    <source>
        <dbReference type="EMBL" id="KRZ31841.1"/>
    </source>
</evidence>
<keyword evidence="3" id="KW-1185">Reference proteome</keyword>
<gene>
    <name evidence="1" type="ORF">T4B_6901</name>
    <name evidence="2" type="ORF">T4C_2536</name>
</gene>
<dbReference type="Proteomes" id="UP000054826">
    <property type="component" value="Unassembled WGS sequence"/>
</dbReference>
<dbReference type="AlphaFoldDB" id="A0A0V1JRW1"/>
<proteinExistence type="predicted"/>
<name>A0A0V1JRW1_TRIPS</name>
<comment type="caution">
    <text evidence="2">The sequence shown here is derived from an EMBL/GenBank/DDBJ whole genome shotgun (WGS) entry which is preliminary data.</text>
</comment>